<gene>
    <name evidence="4" type="ORF">BerOc1_01778</name>
</gene>
<proteinExistence type="predicted"/>
<sequence length="253" mass="29046">MKRIMLFMLMAVFMPCVAAAGPVKVTSGEYPPYTGEHLLHGGFVNHVLTEAFNAMGYEVRIRYYPWARAFAFAREGTSDAVSYVYVTERRGRDYWFSDPVTHERLVVFTKKETRVPEWESFKDFKGLRIGVTRDFSYTDEFWRLAEQGVLTLDVANNDTSNFAKLIEKRIDVFFADELVGFTILRERFAPAIGDMIKSSERAIAEHTGTLGFTRATPRGRKLRDAFNRGLKQLKDSGKFQAMYGDLLEGKYNH</sequence>
<dbReference type="SUPFAM" id="SSF53850">
    <property type="entry name" value="Periplasmic binding protein-like II"/>
    <property type="match status" value="1"/>
</dbReference>
<dbReference type="AlphaFoldDB" id="A0A1J5N2L6"/>
<evidence type="ECO:0000256" key="1">
    <source>
        <dbReference type="ARBA" id="ARBA00022729"/>
    </source>
</evidence>
<feature type="domain" description="Solute-binding protein family 3/N-terminal" evidence="3">
    <location>
        <begin position="22"/>
        <end position="250"/>
    </location>
</feature>
<evidence type="ECO:0000256" key="2">
    <source>
        <dbReference type="SAM" id="SignalP"/>
    </source>
</evidence>
<keyword evidence="5" id="KW-1185">Reference proteome</keyword>
<accession>A0A1J5N2L6</accession>
<dbReference type="Pfam" id="PF00497">
    <property type="entry name" value="SBP_bac_3"/>
    <property type="match status" value="1"/>
</dbReference>
<keyword evidence="1 2" id="KW-0732">Signal</keyword>
<evidence type="ECO:0000313" key="5">
    <source>
        <dbReference type="Proteomes" id="UP000181901"/>
    </source>
</evidence>
<feature type="signal peptide" evidence="2">
    <location>
        <begin position="1"/>
        <end position="20"/>
    </location>
</feature>
<dbReference type="PANTHER" id="PTHR35936:SF25">
    <property type="entry name" value="ABC TRANSPORTER SUBSTRATE-BINDING PROTEIN"/>
    <property type="match status" value="1"/>
</dbReference>
<dbReference type="SMART" id="SM00062">
    <property type="entry name" value="PBPb"/>
    <property type="match status" value="1"/>
</dbReference>
<dbReference type="PANTHER" id="PTHR35936">
    <property type="entry name" value="MEMBRANE-BOUND LYTIC MUREIN TRANSGLYCOSYLASE F"/>
    <property type="match status" value="1"/>
</dbReference>
<reference evidence="4 5" key="1">
    <citation type="submission" date="2015-09" db="EMBL/GenBank/DDBJ databases">
        <title>Genome of Desulfovibrio dechloracetivorans BerOc1, a mercury methylating strain isolated from highly hydrocarbons and metals contaminated coastal sediments.</title>
        <authorList>
            <person name="Goni Urriza M."/>
            <person name="Gassie C."/>
            <person name="Bouchez O."/>
            <person name="Klopp C."/>
            <person name="Ranchou-Peyruse A."/>
            <person name="Remy G."/>
        </authorList>
    </citation>
    <scope>NUCLEOTIDE SEQUENCE [LARGE SCALE GENOMIC DNA]</scope>
    <source>
        <strain evidence="4 5">BerOc1</strain>
    </source>
</reference>
<protein>
    <submittedName>
        <fullName evidence="4">Cystine transporter subunit</fullName>
    </submittedName>
</protein>
<dbReference type="RefSeq" id="WP_071545336.1">
    <property type="nucleotide sequence ID" value="NZ_LKAQ01000004.1"/>
</dbReference>
<dbReference type="Gene3D" id="3.40.190.10">
    <property type="entry name" value="Periplasmic binding protein-like II"/>
    <property type="match status" value="2"/>
</dbReference>
<dbReference type="OrthoDB" id="5296159at2"/>
<feature type="chain" id="PRO_5009635501" evidence="2">
    <location>
        <begin position="21"/>
        <end position="253"/>
    </location>
</feature>
<dbReference type="Proteomes" id="UP000181901">
    <property type="component" value="Unassembled WGS sequence"/>
</dbReference>
<evidence type="ECO:0000313" key="4">
    <source>
        <dbReference type="EMBL" id="OIQ49851.1"/>
    </source>
</evidence>
<name>A0A1J5N2L6_9BACT</name>
<comment type="caution">
    <text evidence="4">The sequence shown here is derived from an EMBL/GenBank/DDBJ whole genome shotgun (WGS) entry which is preliminary data.</text>
</comment>
<evidence type="ECO:0000259" key="3">
    <source>
        <dbReference type="SMART" id="SM00062"/>
    </source>
</evidence>
<organism evidence="4 5">
    <name type="scientific">Pseudodesulfovibrio hydrargyri</name>
    <dbReference type="NCBI Taxonomy" id="2125990"/>
    <lineage>
        <taxon>Bacteria</taxon>
        <taxon>Pseudomonadati</taxon>
        <taxon>Thermodesulfobacteriota</taxon>
        <taxon>Desulfovibrionia</taxon>
        <taxon>Desulfovibrionales</taxon>
        <taxon>Desulfovibrionaceae</taxon>
    </lineage>
</organism>
<dbReference type="EMBL" id="LKAQ01000004">
    <property type="protein sequence ID" value="OIQ49851.1"/>
    <property type="molecule type" value="Genomic_DNA"/>
</dbReference>
<dbReference type="InterPro" id="IPR001638">
    <property type="entry name" value="Solute-binding_3/MltF_N"/>
</dbReference>